<dbReference type="AlphaFoldDB" id="A0A9N9DMM0"/>
<name>A0A9N9DMM0_9GLOM</name>
<evidence type="ECO:0000256" key="1">
    <source>
        <dbReference type="SAM" id="MobiDB-lite"/>
    </source>
</evidence>
<comment type="caution">
    <text evidence="2">The sequence shown here is derived from an EMBL/GenBank/DDBJ whole genome shotgun (WGS) entry which is preliminary data.</text>
</comment>
<dbReference type="Proteomes" id="UP000789342">
    <property type="component" value="Unassembled WGS sequence"/>
</dbReference>
<reference evidence="2" key="1">
    <citation type="submission" date="2021-06" db="EMBL/GenBank/DDBJ databases">
        <authorList>
            <person name="Kallberg Y."/>
            <person name="Tangrot J."/>
            <person name="Rosling A."/>
        </authorList>
    </citation>
    <scope>NUCLEOTIDE SEQUENCE</scope>
    <source>
        <strain evidence="2">CL551</strain>
    </source>
</reference>
<proteinExistence type="predicted"/>
<gene>
    <name evidence="2" type="ORF">AMORRO_LOCUS9558</name>
</gene>
<feature type="region of interest" description="Disordered" evidence="1">
    <location>
        <begin position="1"/>
        <end position="39"/>
    </location>
</feature>
<accession>A0A9N9DMM0</accession>
<feature type="compositionally biased region" description="Basic residues" evidence="1">
    <location>
        <begin position="1"/>
        <end position="15"/>
    </location>
</feature>
<feature type="region of interest" description="Disordered" evidence="1">
    <location>
        <begin position="214"/>
        <end position="243"/>
    </location>
</feature>
<organism evidence="2 3">
    <name type="scientific">Acaulospora morrowiae</name>
    <dbReference type="NCBI Taxonomy" id="94023"/>
    <lineage>
        <taxon>Eukaryota</taxon>
        <taxon>Fungi</taxon>
        <taxon>Fungi incertae sedis</taxon>
        <taxon>Mucoromycota</taxon>
        <taxon>Glomeromycotina</taxon>
        <taxon>Glomeromycetes</taxon>
        <taxon>Diversisporales</taxon>
        <taxon>Acaulosporaceae</taxon>
        <taxon>Acaulospora</taxon>
    </lineage>
</organism>
<feature type="compositionally biased region" description="Polar residues" evidence="1">
    <location>
        <begin position="115"/>
        <end position="125"/>
    </location>
</feature>
<evidence type="ECO:0000313" key="2">
    <source>
        <dbReference type="EMBL" id="CAG8642024.1"/>
    </source>
</evidence>
<protein>
    <submittedName>
        <fullName evidence="2">18121_t:CDS:1</fullName>
    </submittedName>
</protein>
<evidence type="ECO:0000313" key="3">
    <source>
        <dbReference type="Proteomes" id="UP000789342"/>
    </source>
</evidence>
<sequence length="283" mass="31643">MFGNPKHKKNPKNRRPSNSEQKSSKNDKPKFPQTSVNPDFIKACFDARTAGSNNPPQTIRLTQVAGSLAYGYTEERNKSGTVAVGYTNNNKVVIGRSHSLYQGKKPETRAPSKYNVKQQGRSPQNCGEPKVIDRADDRESKITETVAVYRNHKKPNGIMIERCPNCKQYQCLGHVYTDHLNGKIVPSVTKEEKARGQPHLRPILTTISEVASTSSSLYSPSSGTPRNTYHGSRAIEQKAKSTSAQYNPMDVTLGDRRYSIGTTRGFVKEETPFVRRTRSNNRN</sequence>
<keyword evidence="3" id="KW-1185">Reference proteome</keyword>
<dbReference type="EMBL" id="CAJVPV010009492">
    <property type="protein sequence ID" value="CAG8642024.1"/>
    <property type="molecule type" value="Genomic_DNA"/>
</dbReference>
<feature type="region of interest" description="Disordered" evidence="1">
    <location>
        <begin position="101"/>
        <end position="130"/>
    </location>
</feature>